<feature type="non-terminal residue" evidence="3">
    <location>
        <position position="1"/>
    </location>
</feature>
<gene>
    <name evidence="3" type="ORF">BSL78_01132</name>
</gene>
<dbReference type="AlphaFoldDB" id="A0A2G8LNT1"/>
<dbReference type="InterPro" id="IPR001849">
    <property type="entry name" value="PH_domain"/>
</dbReference>
<dbReference type="PANTHER" id="PTHR13217:SF11">
    <property type="entry name" value="PLECKSTRIN HOMOLOGY DOMAIN-CONTAINING FAMILY G MEMBER 5"/>
    <property type="match status" value="1"/>
</dbReference>
<dbReference type="CDD" id="cd13244">
    <property type="entry name" value="PH_PLEKHG5_G6"/>
    <property type="match status" value="1"/>
</dbReference>
<dbReference type="GO" id="GO:0030139">
    <property type="term" value="C:endocytic vesicle"/>
    <property type="evidence" value="ECO:0007669"/>
    <property type="project" value="TreeGrafter"/>
</dbReference>
<feature type="region of interest" description="Disordered" evidence="1">
    <location>
        <begin position="163"/>
        <end position="239"/>
    </location>
</feature>
<dbReference type="SMART" id="SM00233">
    <property type="entry name" value="PH"/>
    <property type="match status" value="1"/>
</dbReference>
<dbReference type="GO" id="GO:0043542">
    <property type="term" value="P:endothelial cell migration"/>
    <property type="evidence" value="ECO:0007669"/>
    <property type="project" value="TreeGrafter"/>
</dbReference>
<dbReference type="Gene3D" id="2.30.29.30">
    <property type="entry name" value="Pleckstrin-homology domain (PH domain)/Phosphotyrosine-binding domain (PTB)"/>
    <property type="match status" value="1"/>
</dbReference>
<dbReference type="InterPro" id="IPR035899">
    <property type="entry name" value="DBL_dom_sf"/>
</dbReference>
<feature type="compositionally biased region" description="Basic and acidic residues" evidence="1">
    <location>
        <begin position="47"/>
        <end position="56"/>
    </location>
</feature>
<evidence type="ECO:0000259" key="2">
    <source>
        <dbReference type="PROSITE" id="PS50003"/>
    </source>
</evidence>
<dbReference type="GO" id="GO:0005886">
    <property type="term" value="C:plasma membrane"/>
    <property type="evidence" value="ECO:0007669"/>
    <property type="project" value="TreeGrafter"/>
</dbReference>
<feature type="compositionally biased region" description="Polar residues" evidence="1">
    <location>
        <begin position="57"/>
        <end position="67"/>
    </location>
</feature>
<dbReference type="Gene3D" id="1.20.900.10">
    <property type="entry name" value="Dbl homology (DH) domain"/>
    <property type="match status" value="1"/>
</dbReference>
<evidence type="ECO:0000313" key="4">
    <source>
        <dbReference type="Proteomes" id="UP000230750"/>
    </source>
</evidence>
<dbReference type="STRING" id="307972.A0A2G8LNT1"/>
<dbReference type="OrthoDB" id="660555at2759"/>
<reference evidence="3 4" key="1">
    <citation type="journal article" date="2017" name="PLoS Biol.">
        <title>The sea cucumber genome provides insights into morphological evolution and visceral regeneration.</title>
        <authorList>
            <person name="Zhang X."/>
            <person name="Sun L."/>
            <person name="Yuan J."/>
            <person name="Sun Y."/>
            <person name="Gao Y."/>
            <person name="Zhang L."/>
            <person name="Li S."/>
            <person name="Dai H."/>
            <person name="Hamel J.F."/>
            <person name="Liu C."/>
            <person name="Yu Y."/>
            <person name="Liu S."/>
            <person name="Lin W."/>
            <person name="Guo K."/>
            <person name="Jin S."/>
            <person name="Xu P."/>
            <person name="Storey K.B."/>
            <person name="Huan P."/>
            <person name="Zhang T."/>
            <person name="Zhou Y."/>
            <person name="Zhang J."/>
            <person name="Lin C."/>
            <person name="Li X."/>
            <person name="Xing L."/>
            <person name="Huo D."/>
            <person name="Sun M."/>
            <person name="Wang L."/>
            <person name="Mercier A."/>
            <person name="Li F."/>
            <person name="Yang H."/>
            <person name="Xiang J."/>
        </authorList>
    </citation>
    <scope>NUCLEOTIDE SEQUENCE [LARGE SCALE GENOMIC DNA]</scope>
    <source>
        <strain evidence="3">Shaxun</strain>
        <tissue evidence="3">Muscle</tissue>
    </source>
</reference>
<dbReference type="EMBL" id="MRZV01000022">
    <property type="protein sequence ID" value="PIK61907.1"/>
    <property type="molecule type" value="Genomic_DNA"/>
</dbReference>
<accession>A0A2G8LNT1</accession>
<feature type="compositionally biased region" description="Basic residues" evidence="1">
    <location>
        <begin position="32"/>
        <end position="42"/>
    </location>
</feature>
<dbReference type="InterPro" id="IPR011993">
    <property type="entry name" value="PH-like_dom_sf"/>
</dbReference>
<dbReference type="GO" id="GO:0007266">
    <property type="term" value="P:Rho protein signal transduction"/>
    <property type="evidence" value="ECO:0007669"/>
    <property type="project" value="TreeGrafter"/>
</dbReference>
<feature type="domain" description="PH" evidence="2">
    <location>
        <begin position="387"/>
        <end position="483"/>
    </location>
</feature>
<feature type="compositionally biased region" description="Low complexity" evidence="1">
    <location>
        <begin position="1"/>
        <end position="17"/>
    </location>
</feature>
<keyword evidence="4" id="KW-1185">Reference proteome</keyword>
<comment type="caution">
    <text evidence="3">The sequence shown here is derived from an EMBL/GenBank/DDBJ whole genome shotgun (WGS) entry which is preliminary data.</text>
</comment>
<feature type="region of interest" description="Disordered" evidence="1">
    <location>
        <begin position="1"/>
        <end position="67"/>
    </location>
</feature>
<dbReference type="InterPro" id="IPR055251">
    <property type="entry name" value="SOS1_NGEF_PH"/>
</dbReference>
<dbReference type="Pfam" id="PF22697">
    <property type="entry name" value="SOS1_NGEF_PH"/>
    <property type="match status" value="1"/>
</dbReference>
<dbReference type="SUPFAM" id="SSF50729">
    <property type="entry name" value="PH domain-like"/>
    <property type="match status" value="1"/>
</dbReference>
<sequence>SSVSRSASVRSAPSDSRNGLDDSNGSLESPRLKRKSAIRRHSTFSNRHSESLEPRTHQLTRAGTTASPDILSRSADWRAKPRGLLDIREEYFTLNIELVGCKETVRCRVEQGASLRYVLSKVADDRPFDIDGVDVFVESSQTPFPVDTPTYALARRNLFIRANKEAQTQEPANQSTPNSRKTTAEESSSPAYRPNNSMADIDEINTGGTRRKDLSQFLGVNNPSKPPGNNRRLSVPGVQKNEKFDPKAFALQEKLDQFSIHGLKPFPIRLLSLGDRASNHDEEIFELRLTKYPLLLSAVAKKTVDERMKIDIQARADEVDHFIRRINHEVTRHQEQCKLDNALARIEGYEGIHIPSGCEELSRLTEEYSNLDLSVGMPFAKTQQCRWLLYEGPMKIRDQESKFDVYVFLFTDAVVFTKPKKDKFKVIKPPMRIDRINVQELKDKSGFAAVCVNDYGLASYGFIATTEKDTLQKWLERISKAKELYNYACTEETDDFFGQCIHLTELGTNRHILRPECGSRDTHWVPDT</sequence>
<protein>
    <submittedName>
        <fullName evidence="3">Putative pleckstrin-likey domain-containing family G member 5</fullName>
    </submittedName>
</protein>
<dbReference type="PROSITE" id="PS50003">
    <property type="entry name" value="PH_DOMAIN"/>
    <property type="match status" value="1"/>
</dbReference>
<dbReference type="Proteomes" id="UP000230750">
    <property type="component" value="Unassembled WGS sequence"/>
</dbReference>
<evidence type="ECO:0000313" key="3">
    <source>
        <dbReference type="EMBL" id="PIK61907.1"/>
    </source>
</evidence>
<organism evidence="3 4">
    <name type="scientific">Stichopus japonicus</name>
    <name type="common">Sea cucumber</name>
    <dbReference type="NCBI Taxonomy" id="307972"/>
    <lineage>
        <taxon>Eukaryota</taxon>
        <taxon>Metazoa</taxon>
        <taxon>Echinodermata</taxon>
        <taxon>Eleutherozoa</taxon>
        <taxon>Echinozoa</taxon>
        <taxon>Holothuroidea</taxon>
        <taxon>Aspidochirotacea</taxon>
        <taxon>Aspidochirotida</taxon>
        <taxon>Stichopodidae</taxon>
        <taxon>Apostichopus</taxon>
    </lineage>
</organism>
<dbReference type="GO" id="GO:0030424">
    <property type="term" value="C:axon"/>
    <property type="evidence" value="ECO:0007669"/>
    <property type="project" value="TreeGrafter"/>
</dbReference>
<dbReference type="InterPro" id="IPR040181">
    <property type="entry name" value="PKHG5/7"/>
</dbReference>
<proteinExistence type="predicted"/>
<dbReference type="PANTHER" id="PTHR13217">
    <property type="entry name" value="PLECKSTRIN HOMOLOGY DOMAIN-CONTAINING FAMILY G MEMBER 7"/>
    <property type="match status" value="1"/>
</dbReference>
<feature type="compositionally biased region" description="Polar residues" evidence="1">
    <location>
        <begin position="165"/>
        <end position="198"/>
    </location>
</feature>
<name>A0A2G8LNT1_STIJA</name>
<evidence type="ECO:0000256" key="1">
    <source>
        <dbReference type="SAM" id="MobiDB-lite"/>
    </source>
</evidence>
<dbReference type="SUPFAM" id="SSF48065">
    <property type="entry name" value="DBL homology domain (DH-domain)"/>
    <property type="match status" value="1"/>
</dbReference>